<dbReference type="InterPro" id="IPR046347">
    <property type="entry name" value="bZIP_sf"/>
</dbReference>
<dbReference type="PROSITE" id="PS00036">
    <property type="entry name" value="BZIP_BASIC"/>
    <property type="match status" value="1"/>
</dbReference>
<dbReference type="PANTHER" id="PTHR23351:SF51">
    <property type="entry name" value="BASIC LEUCINE ZIPPER TRANSCRIPTIONAL FACTOR ATF-LIKE"/>
    <property type="match status" value="1"/>
</dbReference>
<dbReference type="Pfam" id="PF07716">
    <property type="entry name" value="bZIP_2"/>
    <property type="match status" value="1"/>
</dbReference>
<proteinExistence type="predicted"/>
<protein>
    <submittedName>
        <fullName evidence="3">Basic leucine zipper ATF-like transcription factor 2</fullName>
    </submittedName>
</protein>
<sequence>MTSGLTCHSALSFSPVGLCRWTGNLSVLYPGSQARQPRPRVTKRREKNRDAARKSRRKQTERADELHEELQHLEQSNSALQKEIAALKKDLRLYEKALERHQPHCRLKDCGSSPAGCTALCSPPQAWSFIIWQPQFFWLFTKLHVNTSFHLQPFDIKIK</sequence>
<dbReference type="PROSITE" id="PS50217">
    <property type="entry name" value="BZIP"/>
    <property type="match status" value="1"/>
</dbReference>
<accession>A0A3Q2QAT6</accession>
<dbReference type="InterPro" id="IPR004827">
    <property type="entry name" value="bZIP"/>
</dbReference>
<keyword evidence="4" id="KW-1185">Reference proteome</keyword>
<dbReference type="Proteomes" id="UP000265000">
    <property type="component" value="Unplaced"/>
</dbReference>
<dbReference type="PANTHER" id="PTHR23351">
    <property type="entry name" value="FOS TRANSCRIPTION FACTOR-RELATED"/>
    <property type="match status" value="1"/>
</dbReference>
<dbReference type="SUPFAM" id="SSF57959">
    <property type="entry name" value="Leucine zipper domain"/>
    <property type="match status" value="1"/>
</dbReference>
<dbReference type="Gene3D" id="1.20.5.170">
    <property type="match status" value="1"/>
</dbReference>
<evidence type="ECO:0000313" key="4">
    <source>
        <dbReference type="Proteomes" id="UP000265000"/>
    </source>
</evidence>
<feature type="compositionally biased region" description="Basic residues" evidence="1">
    <location>
        <begin position="37"/>
        <end position="46"/>
    </location>
</feature>
<dbReference type="GO" id="GO:0000978">
    <property type="term" value="F:RNA polymerase II cis-regulatory region sequence-specific DNA binding"/>
    <property type="evidence" value="ECO:0007669"/>
    <property type="project" value="TreeGrafter"/>
</dbReference>
<feature type="domain" description="BZIP" evidence="2">
    <location>
        <begin position="38"/>
        <end position="101"/>
    </location>
</feature>
<dbReference type="AlphaFoldDB" id="A0A3Q2QAT6"/>
<dbReference type="Ensembl" id="ENSFHET00000009040.1">
    <property type="protein sequence ID" value="ENSFHEP00000023941.1"/>
    <property type="gene ID" value="ENSFHEG00000005259.1"/>
</dbReference>
<feature type="compositionally biased region" description="Basic and acidic residues" evidence="1">
    <location>
        <begin position="47"/>
        <end position="69"/>
    </location>
</feature>
<dbReference type="PRINTS" id="PR00042">
    <property type="entry name" value="LEUZIPPRFOS"/>
</dbReference>
<evidence type="ECO:0000313" key="3">
    <source>
        <dbReference type="Ensembl" id="ENSFHEP00000023941.1"/>
    </source>
</evidence>
<dbReference type="GO" id="GO:0000981">
    <property type="term" value="F:DNA-binding transcription factor activity, RNA polymerase II-specific"/>
    <property type="evidence" value="ECO:0007669"/>
    <property type="project" value="TreeGrafter"/>
</dbReference>
<organism evidence="3 4">
    <name type="scientific">Fundulus heteroclitus</name>
    <name type="common">Killifish</name>
    <name type="synonym">Mummichog</name>
    <dbReference type="NCBI Taxonomy" id="8078"/>
    <lineage>
        <taxon>Eukaryota</taxon>
        <taxon>Metazoa</taxon>
        <taxon>Chordata</taxon>
        <taxon>Craniata</taxon>
        <taxon>Vertebrata</taxon>
        <taxon>Euteleostomi</taxon>
        <taxon>Actinopterygii</taxon>
        <taxon>Neopterygii</taxon>
        <taxon>Teleostei</taxon>
        <taxon>Neoteleostei</taxon>
        <taxon>Acanthomorphata</taxon>
        <taxon>Ovalentaria</taxon>
        <taxon>Atherinomorphae</taxon>
        <taxon>Cyprinodontiformes</taxon>
        <taxon>Fundulidae</taxon>
        <taxon>Fundulus</taxon>
    </lineage>
</organism>
<dbReference type="GO" id="GO:0005634">
    <property type="term" value="C:nucleus"/>
    <property type="evidence" value="ECO:0007669"/>
    <property type="project" value="TreeGrafter"/>
</dbReference>
<name>A0A3Q2QAT6_FUNHE</name>
<dbReference type="SMART" id="SM00338">
    <property type="entry name" value="BRLZ"/>
    <property type="match status" value="1"/>
</dbReference>
<evidence type="ECO:0000259" key="2">
    <source>
        <dbReference type="PROSITE" id="PS50217"/>
    </source>
</evidence>
<feature type="region of interest" description="Disordered" evidence="1">
    <location>
        <begin position="30"/>
        <end position="69"/>
    </location>
</feature>
<evidence type="ECO:0000256" key="1">
    <source>
        <dbReference type="SAM" id="MobiDB-lite"/>
    </source>
</evidence>
<dbReference type="InterPro" id="IPR000837">
    <property type="entry name" value="AP-1"/>
</dbReference>
<reference evidence="3" key="1">
    <citation type="submission" date="2025-08" db="UniProtKB">
        <authorList>
            <consortium name="Ensembl"/>
        </authorList>
    </citation>
    <scope>IDENTIFICATION</scope>
</reference>
<dbReference type="GeneTree" id="ENSGT01030000234924"/>
<reference evidence="3" key="2">
    <citation type="submission" date="2025-09" db="UniProtKB">
        <authorList>
            <consortium name="Ensembl"/>
        </authorList>
    </citation>
    <scope>IDENTIFICATION</scope>
</reference>